<dbReference type="PANTHER" id="PTHR43669">
    <property type="entry name" value="5-KETO-D-GLUCONATE 5-REDUCTASE"/>
    <property type="match status" value="1"/>
</dbReference>
<dbReference type="SUPFAM" id="SSF51735">
    <property type="entry name" value="NAD(P)-binding Rossmann-fold domains"/>
    <property type="match status" value="1"/>
</dbReference>
<dbReference type="VEuPathDB" id="TriTrypDB:BSAL_44755"/>
<dbReference type="PANTHER" id="PTHR43669:SF3">
    <property type="entry name" value="ALCOHOL DEHYDROGENASE, PUTATIVE (AFU_ORTHOLOGUE AFUA_3G03445)-RELATED"/>
    <property type="match status" value="1"/>
</dbReference>
<dbReference type="GO" id="GO:0016491">
    <property type="term" value="F:oxidoreductase activity"/>
    <property type="evidence" value="ECO:0007669"/>
    <property type="project" value="UniProtKB-KW"/>
</dbReference>
<evidence type="ECO:0000256" key="2">
    <source>
        <dbReference type="ARBA" id="ARBA00023002"/>
    </source>
</evidence>
<evidence type="ECO:0000256" key="1">
    <source>
        <dbReference type="ARBA" id="ARBA00006484"/>
    </source>
</evidence>
<gene>
    <name evidence="3" type="ORF">BSAL_44755</name>
</gene>
<comment type="similarity">
    <text evidence="1">Belongs to the short-chain dehydrogenases/reductases (SDR) family.</text>
</comment>
<dbReference type="Pfam" id="PF00106">
    <property type="entry name" value="adh_short"/>
    <property type="match status" value="1"/>
</dbReference>
<proteinExistence type="inferred from homology"/>
<reference evidence="4" key="1">
    <citation type="submission" date="2015-09" db="EMBL/GenBank/DDBJ databases">
        <authorList>
            <consortium name="Pathogen Informatics"/>
        </authorList>
    </citation>
    <scope>NUCLEOTIDE SEQUENCE [LARGE SCALE GENOMIC DNA]</scope>
    <source>
        <strain evidence="4">Lake Konstanz</strain>
    </source>
</reference>
<dbReference type="Proteomes" id="UP000051952">
    <property type="component" value="Unassembled WGS sequence"/>
</dbReference>
<evidence type="ECO:0008006" key="5">
    <source>
        <dbReference type="Google" id="ProtNLM"/>
    </source>
</evidence>
<evidence type="ECO:0000313" key="3">
    <source>
        <dbReference type="EMBL" id="CUG93783.1"/>
    </source>
</evidence>
<dbReference type="InterPro" id="IPR002347">
    <property type="entry name" value="SDR_fam"/>
</dbReference>
<dbReference type="AlphaFoldDB" id="A0A0S4JXA8"/>
<dbReference type="Gene3D" id="3.40.50.720">
    <property type="entry name" value="NAD(P)-binding Rossmann-like Domain"/>
    <property type="match status" value="1"/>
</dbReference>
<organism evidence="3 4">
    <name type="scientific">Bodo saltans</name>
    <name type="common">Flagellated protozoan</name>
    <dbReference type="NCBI Taxonomy" id="75058"/>
    <lineage>
        <taxon>Eukaryota</taxon>
        <taxon>Discoba</taxon>
        <taxon>Euglenozoa</taxon>
        <taxon>Kinetoplastea</taxon>
        <taxon>Metakinetoplastina</taxon>
        <taxon>Eubodonida</taxon>
        <taxon>Bodonidae</taxon>
        <taxon>Bodo</taxon>
    </lineage>
</organism>
<evidence type="ECO:0000313" key="4">
    <source>
        <dbReference type="Proteomes" id="UP000051952"/>
    </source>
</evidence>
<dbReference type="EMBL" id="CYKH01002194">
    <property type="protein sequence ID" value="CUG93783.1"/>
    <property type="molecule type" value="Genomic_DNA"/>
</dbReference>
<keyword evidence="2" id="KW-0560">Oxidoreductase</keyword>
<keyword evidence="4" id="KW-1185">Reference proteome</keyword>
<accession>A0A0S4JXA8</accession>
<protein>
    <recommendedName>
        <fullName evidence="5">Short chain dehydrogenase</fullName>
    </recommendedName>
</protein>
<sequence>YFNVNVLSQVRLSRYYLPKMLERKTSRILFSSSAVMPFGNSVTYSVSKAQQLSLARALAELTKGTEVTVNSVLIGPVATDNALATLKELALATGVTSEELIKNRLKSWPS</sequence>
<feature type="non-terminal residue" evidence="3">
    <location>
        <position position="1"/>
    </location>
</feature>
<name>A0A0S4JXA8_BODSA</name>
<dbReference type="InterPro" id="IPR036291">
    <property type="entry name" value="NAD(P)-bd_dom_sf"/>
</dbReference>
<dbReference type="CDD" id="cd05233">
    <property type="entry name" value="SDR_c"/>
    <property type="match status" value="1"/>
</dbReference>
<dbReference type="OrthoDB" id="47007at2759"/>
<feature type="non-terminal residue" evidence="3">
    <location>
        <position position="110"/>
    </location>
</feature>